<evidence type="ECO:0000313" key="3">
    <source>
        <dbReference type="EMBL" id="KAK9274733.1"/>
    </source>
</evidence>
<protein>
    <recommendedName>
        <fullName evidence="2">DC1 domain-containing protein</fullName>
    </recommendedName>
</protein>
<comment type="caution">
    <text evidence="3">The sequence shown here is derived from an EMBL/GenBank/DDBJ whole genome shotgun (WGS) entry which is preliminary data.</text>
</comment>
<evidence type="ECO:0000259" key="2">
    <source>
        <dbReference type="Pfam" id="PF03107"/>
    </source>
</evidence>
<dbReference type="AlphaFoldDB" id="A0AAP0WQA8"/>
<reference evidence="3 4" key="1">
    <citation type="journal article" date="2024" name="Plant J.">
        <title>Genome sequences and population genomics reveal climatic adaptation and genomic divergence between two closely related sweetgum species.</title>
        <authorList>
            <person name="Xu W.Q."/>
            <person name="Ren C.Q."/>
            <person name="Zhang X.Y."/>
            <person name="Comes H.P."/>
            <person name="Liu X.H."/>
            <person name="Li Y.G."/>
            <person name="Kettle C.J."/>
            <person name="Jalonen R."/>
            <person name="Gaisberger H."/>
            <person name="Ma Y.Z."/>
            <person name="Qiu Y.X."/>
        </authorList>
    </citation>
    <scope>NUCLEOTIDE SEQUENCE [LARGE SCALE GENOMIC DNA]</scope>
    <source>
        <strain evidence="3">Hangzhou</strain>
    </source>
</reference>
<organism evidence="3 4">
    <name type="scientific">Liquidambar formosana</name>
    <name type="common">Formosan gum</name>
    <dbReference type="NCBI Taxonomy" id="63359"/>
    <lineage>
        <taxon>Eukaryota</taxon>
        <taxon>Viridiplantae</taxon>
        <taxon>Streptophyta</taxon>
        <taxon>Embryophyta</taxon>
        <taxon>Tracheophyta</taxon>
        <taxon>Spermatophyta</taxon>
        <taxon>Magnoliopsida</taxon>
        <taxon>eudicotyledons</taxon>
        <taxon>Gunneridae</taxon>
        <taxon>Pentapetalae</taxon>
        <taxon>Saxifragales</taxon>
        <taxon>Altingiaceae</taxon>
        <taxon>Liquidambar</taxon>
    </lineage>
</organism>
<dbReference type="Pfam" id="PF03107">
    <property type="entry name" value="C1_2"/>
    <property type="match status" value="1"/>
</dbReference>
<feature type="domain" description="DC1" evidence="2">
    <location>
        <begin position="137"/>
        <end position="189"/>
    </location>
</feature>
<proteinExistence type="predicted"/>
<dbReference type="InterPro" id="IPR046349">
    <property type="entry name" value="C1-like_sf"/>
</dbReference>
<dbReference type="Proteomes" id="UP001415857">
    <property type="component" value="Unassembled WGS sequence"/>
</dbReference>
<evidence type="ECO:0000256" key="1">
    <source>
        <dbReference type="ARBA" id="ARBA00022737"/>
    </source>
</evidence>
<dbReference type="EMBL" id="JBBPBK010000011">
    <property type="protein sequence ID" value="KAK9274733.1"/>
    <property type="molecule type" value="Genomic_DNA"/>
</dbReference>
<keyword evidence="4" id="KW-1185">Reference proteome</keyword>
<dbReference type="InterPro" id="IPR053192">
    <property type="entry name" value="Vacuole_Formation_Reg"/>
</dbReference>
<dbReference type="PANTHER" id="PTHR32410:SF203">
    <property type="entry name" value="CYSTEINE_HISTIDINE-RICH C1 DOMAIN FAMILY PROTEIN"/>
    <property type="match status" value="1"/>
</dbReference>
<dbReference type="InterPro" id="IPR004146">
    <property type="entry name" value="DC1"/>
</dbReference>
<keyword evidence="1" id="KW-0677">Repeat</keyword>
<gene>
    <name evidence="3" type="ORF">L1049_021984</name>
</gene>
<accession>A0AAP0WQA8</accession>
<dbReference type="PANTHER" id="PTHR32410">
    <property type="entry name" value="CYSTEINE/HISTIDINE-RICH C1 DOMAIN FAMILY PROTEIN"/>
    <property type="match status" value="1"/>
</dbReference>
<dbReference type="SUPFAM" id="SSF57889">
    <property type="entry name" value="Cysteine-rich domain"/>
    <property type="match status" value="2"/>
</dbReference>
<name>A0AAP0WQA8_LIQFO</name>
<evidence type="ECO:0000313" key="4">
    <source>
        <dbReference type="Proteomes" id="UP001415857"/>
    </source>
</evidence>
<sequence length="238" mass="26754">MLATNASGSVPSTNPVLNCPHRSDTRFTPNTCFTLGNNSWKSNMENIRCEGCERKNFRFCYGCDECDFKLDFKCAFRAPTVKYEGHEHLLTLYEKNQDLCNSCGQNCYAFVLRCVECDFNLNIDCFCSLPSTIQHKCHIDPLTLMASSVVQEDDDYDEYYCDACEKERNPNLPVYYCAECDYVAHIDCVISEVLPSVLAEQERNARAKEAAAKLASTAAMLCENVGVKGTCSLHPCQT</sequence>